<proteinExistence type="predicted"/>
<feature type="region of interest" description="Disordered" evidence="1">
    <location>
        <begin position="306"/>
        <end position="328"/>
    </location>
</feature>
<dbReference type="OrthoDB" id="5388486at2759"/>
<dbReference type="InterPro" id="IPR039970">
    <property type="entry name" value="TF_Grauzone"/>
</dbReference>
<accession>A0A9W9U4S2</accession>
<dbReference type="GO" id="GO:0003700">
    <property type="term" value="F:DNA-binding transcription factor activity"/>
    <property type="evidence" value="ECO:0007669"/>
    <property type="project" value="InterPro"/>
</dbReference>
<gene>
    <name evidence="2" type="ORF">N7476_006723</name>
</gene>
<feature type="compositionally biased region" description="Polar residues" evidence="1">
    <location>
        <begin position="177"/>
        <end position="201"/>
    </location>
</feature>
<name>A0A9W9U4S2_9EURO</name>
<dbReference type="Proteomes" id="UP001147746">
    <property type="component" value="Unassembled WGS sequence"/>
</dbReference>
<evidence type="ECO:0000313" key="3">
    <source>
        <dbReference type="Proteomes" id="UP001147746"/>
    </source>
</evidence>
<evidence type="ECO:0000256" key="1">
    <source>
        <dbReference type="SAM" id="MobiDB-lite"/>
    </source>
</evidence>
<reference evidence="2" key="2">
    <citation type="journal article" date="2023" name="IMA Fungus">
        <title>Comparative genomic study of the Penicillium genus elucidates a diverse pangenome and 15 lateral gene transfer events.</title>
        <authorList>
            <person name="Petersen C."/>
            <person name="Sorensen T."/>
            <person name="Nielsen M.R."/>
            <person name="Sondergaard T.E."/>
            <person name="Sorensen J.L."/>
            <person name="Fitzpatrick D.A."/>
            <person name="Frisvad J.C."/>
            <person name="Nielsen K.L."/>
        </authorList>
    </citation>
    <scope>NUCLEOTIDE SEQUENCE</scope>
    <source>
        <strain evidence="2">IBT 21472</strain>
    </source>
</reference>
<evidence type="ECO:0000313" key="2">
    <source>
        <dbReference type="EMBL" id="KAJ5316416.1"/>
    </source>
</evidence>
<keyword evidence="3" id="KW-1185">Reference proteome</keyword>
<reference evidence="2" key="1">
    <citation type="submission" date="2022-12" db="EMBL/GenBank/DDBJ databases">
        <authorList>
            <person name="Petersen C."/>
        </authorList>
    </citation>
    <scope>NUCLEOTIDE SEQUENCE</scope>
    <source>
        <strain evidence="2">IBT 21472</strain>
    </source>
</reference>
<comment type="caution">
    <text evidence="2">The sequence shown here is derived from an EMBL/GenBank/DDBJ whole genome shotgun (WGS) entry which is preliminary data.</text>
</comment>
<feature type="region of interest" description="Disordered" evidence="1">
    <location>
        <begin position="217"/>
        <end position="247"/>
    </location>
</feature>
<evidence type="ECO:0008006" key="4">
    <source>
        <dbReference type="Google" id="ProtNLM"/>
    </source>
</evidence>
<dbReference type="PANTHER" id="PTHR23225:SF2">
    <property type="entry name" value="AT09679P-RELATED"/>
    <property type="match status" value="1"/>
</dbReference>
<sequence>MESYPSFTEIPVMPVSGMTAPTCGAYPIQPTSHTCVTQMSQPQFQPLLDQSKPLEASPTPHNLWSREKLGLNRGYLPADYTVYSEPISLWDSGISIISDPQSPHSSNSSSVSGMNYIASPLCQHEESPITTVTEQSGFPAPGGLVDIDPSTMIPRLPMFDTQPNHLSLYDHELDRCSGSQSDHNGTPEQQWSTPLPNSTASPKVARRFKNLSTFTSISKTRKSSERKSMSTQSRILRGRSTKSGNNSCHGTQRTFVCSFAPYGCESTFVSKNEWKRHVTSKHLQLGFYRCDVGKCSVDTHQISPNNFVTPSPSPKSTSSTSAPVQPNDFNRKDLFTQHLRRMHAPWLQSGRRRAPTEVEHAAFEESLNQVRPRCWYSLRQPPHQSHCGFCQELFVGEGSWDARMEHVGRHFERKTHLGEELEDLLLRDWALREGILTLTAGKCRLTLATTSRTP</sequence>
<feature type="region of interest" description="Disordered" evidence="1">
    <location>
        <begin position="174"/>
        <end position="202"/>
    </location>
</feature>
<dbReference type="AlphaFoldDB" id="A0A9W9U4S2"/>
<dbReference type="EMBL" id="JAPZBO010000005">
    <property type="protein sequence ID" value="KAJ5316416.1"/>
    <property type="molecule type" value="Genomic_DNA"/>
</dbReference>
<protein>
    <recommendedName>
        <fullName evidence="4">C2H2-type domain-containing protein</fullName>
    </recommendedName>
</protein>
<organism evidence="2 3">
    <name type="scientific">Penicillium atrosanguineum</name>
    <dbReference type="NCBI Taxonomy" id="1132637"/>
    <lineage>
        <taxon>Eukaryota</taxon>
        <taxon>Fungi</taxon>
        <taxon>Dikarya</taxon>
        <taxon>Ascomycota</taxon>
        <taxon>Pezizomycotina</taxon>
        <taxon>Eurotiomycetes</taxon>
        <taxon>Eurotiomycetidae</taxon>
        <taxon>Eurotiales</taxon>
        <taxon>Aspergillaceae</taxon>
        <taxon>Penicillium</taxon>
    </lineage>
</organism>
<dbReference type="PANTHER" id="PTHR23225">
    <property type="entry name" value="ZINC FINGER PROTEIN"/>
    <property type="match status" value="1"/>
</dbReference>